<evidence type="ECO:0000313" key="11">
    <source>
        <dbReference type="Proteomes" id="UP000012589"/>
    </source>
</evidence>
<evidence type="ECO:0000256" key="8">
    <source>
        <dbReference type="SAM" id="Coils"/>
    </source>
</evidence>
<keyword evidence="8" id="KW-0175">Coiled coil</keyword>
<keyword evidence="7" id="KW-0902">Two-component regulatory system</keyword>
<dbReference type="GO" id="GO:0000155">
    <property type="term" value="F:phosphorelay sensor kinase activity"/>
    <property type="evidence" value="ECO:0007669"/>
    <property type="project" value="TreeGrafter"/>
</dbReference>
<dbReference type="EMBL" id="AQFT01000114">
    <property type="protein sequence ID" value="EMZ22960.1"/>
    <property type="molecule type" value="Genomic_DNA"/>
</dbReference>
<dbReference type="InterPro" id="IPR003594">
    <property type="entry name" value="HATPase_dom"/>
</dbReference>
<dbReference type="SUPFAM" id="SSF55874">
    <property type="entry name" value="ATPase domain of HSP90 chaperone/DNA topoisomerase II/histidine kinase"/>
    <property type="match status" value="2"/>
</dbReference>
<name>N2AA52_9FIRM</name>
<dbReference type="GO" id="GO:0004721">
    <property type="term" value="F:phosphoprotein phosphatase activity"/>
    <property type="evidence" value="ECO:0007669"/>
    <property type="project" value="TreeGrafter"/>
</dbReference>
<feature type="domain" description="Histidine kinase" evidence="9">
    <location>
        <begin position="821"/>
        <end position="1030"/>
    </location>
</feature>
<reference evidence="10 11" key="1">
    <citation type="journal article" date="2014" name="Genome Announc.">
        <title>Draft genome sequences of the altered schaedler flora, a defined bacterial community from gnotobiotic mice.</title>
        <authorList>
            <person name="Wannemuehler M.J."/>
            <person name="Overstreet A.M."/>
            <person name="Ward D.V."/>
            <person name="Phillips G.J."/>
        </authorList>
    </citation>
    <scope>NUCLEOTIDE SEQUENCE [LARGE SCALE GENOMIC DNA]</scope>
    <source>
        <strain evidence="10 11">ASF492</strain>
    </source>
</reference>
<dbReference type="InterPro" id="IPR005467">
    <property type="entry name" value="His_kinase_dom"/>
</dbReference>
<evidence type="ECO:0000259" key="9">
    <source>
        <dbReference type="PROSITE" id="PS50109"/>
    </source>
</evidence>
<dbReference type="Pfam" id="PF19191">
    <property type="entry name" value="HEF_HK"/>
    <property type="match status" value="1"/>
</dbReference>
<evidence type="ECO:0000256" key="1">
    <source>
        <dbReference type="ARBA" id="ARBA00000085"/>
    </source>
</evidence>
<gene>
    <name evidence="10" type="ORF">C823_03730</name>
</gene>
<evidence type="ECO:0000256" key="3">
    <source>
        <dbReference type="ARBA" id="ARBA00012438"/>
    </source>
</evidence>
<dbReference type="HOGENOM" id="CLU_012281_0_0_9"/>
<dbReference type="InterPro" id="IPR043836">
    <property type="entry name" value="DHp"/>
</dbReference>
<dbReference type="OrthoDB" id="9816482at2"/>
<keyword evidence="4" id="KW-0597">Phosphoprotein</keyword>
<dbReference type="AlphaFoldDB" id="N2AA52"/>
<keyword evidence="6" id="KW-0418">Kinase</keyword>
<dbReference type="SMART" id="SM00387">
    <property type="entry name" value="HATPase_c"/>
    <property type="match status" value="1"/>
</dbReference>
<protein>
    <recommendedName>
        <fullName evidence="3">histidine kinase</fullName>
        <ecNumber evidence="3">2.7.13.3</ecNumber>
    </recommendedName>
</protein>
<dbReference type="Pfam" id="PF13589">
    <property type="entry name" value="HATPase_c_3"/>
    <property type="match status" value="1"/>
</dbReference>
<dbReference type="Pfam" id="PF02518">
    <property type="entry name" value="HATPase_c"/>
    <property type="match status" value="1"/>
</dbReference>
<evidence type="ECO:0000256" key="7">
    <source>
        <dbReference type="ARBA" id="ARBA00023012"/>
    </source>
</evidence>
<evidence type="ECO:0000256" key="2">
    <source>
        <dbReference type="ARBA" id="ARBA00004370"/>
    </source>
</evidence>
<dbReference type="PRINTS" id="PR00344">
    <property type="entry name" value="BCTRLSENSOR"/>
</dbReference>
<comment type="subcellular location">
    <subcellularLocation>
        <location evidence="2">Membrane</location>
    </subcellularLocation>
</comment>
<dbReference type="InterPro" id="IPR036890">
    <property type="entry name" value="HATPase_C_sf"/>
</dbReference>
<dbReference type="EC" id="2.7.13.3" evidence="3"/>
<dbReference type="PROSITE" id="PS50109">
    <property type="entry name" value="HIS_KIN"/>
    <property type="match status" value="1"/>
</dbReference>
<comment type="caution">
    <text evidence="10">The sequence shown here is derived from an EMBL/GenBank/DDBJ whole genome shotgun (WGS) entry which is preliminary data.</text>
</comment>
<dbReference type="STRING" id="1235802.C823_03730"/>
<dbReference type="PANTHER" id="PTHR45453">
    <property type="entry name" value="PHOSPHATE REGULON SENSOR PROTEIN PHOR"/>
    <property type="match status" value="1"/>
</dbReference>
<dbReference type="eggNOG" id="COG1196">
    <property type="taxonomic scope" value="Bacteria"/>
</dbReference>
<evidence type="ECO:0000256" key="4">
    <source>
        <dbReference type="ARBA" id="ARBA00022553"/>
    </source>
</evidence>
<accession>N2AA52</accession>
<feature type="coiled-coil region" evidence="8">
    <location>
        <begin position="644"/>
        <end position="671"/>
    </location>
</feature>
<keyword evidence="11" id="KW-1185">Reference proteome</keyword>
<dbReference type="Proteomes" id="UP000012589">
    <property type="component" value="Unassembled WGS sequence"/>
</dbReference>
<proteinExistence type="predicted"/>
<dbReference type="InterPro" id="IPR050351">
    <property type="entry name" value="BphY/WalK/GraS-like"/>
</dbReference>
<evidence type="ECO:0000256" key="6">
    <source>
        <dbReference type="ARBA" id="ARBA00022777"/>
    </source>
</evidence>
<evidence type="ECO:0000313" key="10">
    <source>
        <dbReference type="EMBL" id="EMZ22960.1"/>
    </source>
</evidence>
<dbReference type="GO" id="GO:0005886">
    <property type="term" value="C:plasma membrane"/>
    <property type="evidence" value="ECO:0007669"/>
    <property type="project" value="TreeGrafter"/>
</dbReference>
<sequence length="1031" mass="120224">MGAFKTKARAIELLGKKQIRDSSTALAELMKNSYDADAEILRVEFITKDIKVPCVVICDNGCGMNQNDIEDKWLVLGTDSKRKVKNKKSPGGRTLMGEKGIGRLAVSRLGQQMWMFTKTKDTLWNLLYINWNIFENPDLFIQDVEIPVCYHVDERDFAERMKDLIYIQKKNLEIALWKSDKYAQQRKIIKTQIEEADIDLELVYDFCDIIGKTKNQGTVLFVFHLEDDWEQYLDSGIDVTQDMIARKNRIRLNSFLSNFGLNEKNFKSEIYLNNEPIELSANFNDDDYEIYDLKIEGTVEKGIFCGELKARNANEKILDECNRVLRKGISVTAGINHWQNSDCGRYTIKLCHFEMKKVNSGLTDAELKQIQARMAIAGGVSLFRDNVRVLPYGEPENDFLELETRRSKSAGYYLFSHRNMFGRIDITTKENPDLEDKSSREGLLENKYFYYFIKTIQNLLILIATDFVGDNKPNSFKIRQTYLDYNVGEVEKKERAKQYEKELQEQFKVELEQTKRKLNEGTGELSLLENTATDTLYELRRICGLCLKTGYRELNEMIGTINKTQYHVTNMVDDAQSKLHILILEKFEHRYDPEMLEDVDRYNEKLLQTTNRIRSQCIDWCEKLKDDVQNRMREWAEQFERGTNVDFENAKKNLQDAVHRLELLRQEFQNKYHAVCGSRQTVLSEKAENLKRKIAVISEYETQAKAVWQKEMMRIGTELDELTGNIETFDQDDVESAIARMHQINERLVVCERHIYELTATLQDQSKTEFDKADKQVSALLKKLDSNDEAFLNQLTIDNEQLKEQLDIYADLANLGLAAEIVNHEFNQLFTNVYDSINHMKLYRLPADVKYYLKQVEVGFRAISDRQNQLSPMYRSKSLRKQPVNIRKMIEDIKEFFSANLEKQKVNFTNYVDCDIELSLSLSKIYPILSNLIYNSLYWITDREDKKILFHFVREENALYMEDSGPGISARNQERVFEPFFSLKKNGRGLGLSISKNVLIAQGHDIDVVLKSEYKLLNGACFRILFHTEDK</sequence>
<organism evidence="10 11">
    <name type="scientific">Eubacterium plexicaudatum ASF492</name>
    <dbReference type="NCBI Taxonomy" id="1235802"/>
    <lineage>
        <taxon>Bacteria</taxon>
        <taxon>Bacillati</taxon>
        <taxon>Bacillota</taxon>
        <taxon>Clostridia</taxon>
        <taxon>Eubacteriales</taxon>
        <taxon>Eubacteriaceae</taxon>
        <taxon>Eubacterium</taxon>
    </lineage>
</organism>
<dbReference type="PATRIC" id="fig|1235802.3.peg.3935"/>
<comment type="catalytic activity">
    <reaction evidence="1">
        <text>ATP + protein L-histidine = ADP + protein N-phospho-L-histidine.</text>
        <dbReference type="EC" id="2.7.13.3"/>
    </reaction>
</comment>
<dbReference type="PANTHER" id="PTHR45453:SF1">
    <property type="entry name" value="PHOSPHATE REGULON SENSOR PROTEIN PHOR"/>
    <property type="match status" value="1"/>
</dbReference>
<dbReference type="Gene3D" id="3.30.565.10">
    <property type="entry name" value="Histidine kinase-like ATPase, C-terminal domain"/>
    <property type="match status" value="2"/>
</dbReference>
<evidence type="ECO:0000256" key="5">
    <source>
        <dbReference type="ARBA" id="ARBA00022679"/>
    </source>
</evidence>
<dbReference type="eggNOG" id="COG4191">
    <property type="taxonomic scope" value="Bacteria"/>
</dbReference>
<dbReference type="GO" id="GO:0016036">
    <property type="term" value="P:cellular response to phosphate starvation"/>
    <property type="evidence" value="ECO:0007669"/>
    <property type="project" value="TreeGrafter"/>
</dbReference>
<dbReference type="InterPro" id="IPR004358">
    <property type="entry name" value="Sig_transdc_His_kin-like_C"/>
</dbReference>
<keyword evidence="5" id="KW-0808">Transferase</keyword>